<feature type="binding site" evidence="19">
    <location>
        <begin position="7"/>
        <end position="14"/>
    </location>
    <ligand>
        <name>GTP</name>
        <dbReference type="ChEBI" id="CHEBI:37565"/>
    </ligand>
</feature>
<evidence type="ECO:0000256" key="11">
    <source>
        <dbReference type="ARBA" id="ARBA00022679"/>
    </source>
</evidence>
<keyword evidence="13 20" id="KW-0418">Kinase</keyword>
<comment type="function">
    <text evidence="4">Catalyzes ATP-dependent phosphorylation of adenosylcobinamide and addition of GMP to adenosylcobinamide phosphate.</text>
</comment>
<evidence type="ECO:0000256" key="14">
    <source>
        <dbReference type="ARBA" id="ARBA00022840"/>
    </source>
</evidence>
<evidence type="ECO:0000256" key="3">
    <source>
        <dbReference type="ARBA" id="ARBA00001522"/>
    </source>
</evidence>
<dbReference type="PANTHER" id="PTHR34848:SF1">
    <property type="entry name" value="BIFUNCTIONAL ADENOSYLCOBALAMIN BIOSYNTHESIS PROTEIN COBU"/>
    <property type="match status" value="1"/>
</dbReference>
<feature type="binding site" evidence="19">
    <location>
        <position position="64"/>
    </location>
    <ligand>
        <name>GTP</name>
        <dbReference type="ChEBI" id="CHEBI:37565"/>
    </ligand>
</feature>
<evidence type="ECO:0000256" key="18">
    <source>
        <dbReference type="PIRSR" id="PIRSR006135-1"/>
    </source>
</evidence>
<dbReference type="AlphaFoldDB" id="A0A1M4Y375"/>
<evidence type="ECO:0000256" key="7">
    <source>
        <dbReference type="ARBA" id="ARBA00007490"/>
    </source>
</evidence>
<dbReference type="Proteomes" id="UP000184035">
    <property type="component" value="Unassembled WGS sequence"/>
</dbReference>
<evidence type="ECO:0000256" key="10">
    <source>
        <dbReference type="ARBA" id="ARBA00022573"/>
    </source>
</evidence>
<keyword evidence="12 19" id="KW-0547">Nucleotide-binding</keyword>
<keyword evidence="15 19" id="KW-0342">GTP-binding</keyword>
<keyword evidence="11 20" id="KW-0808">Transferase</keyword>
<dbReference type="GO" id="GO:0008820">
    <property type="term" value="F:cobinamide phosphate guanylyltransferase activity"/>
    <property type="evidence" value="ECO:0007669"/>
    <property type="project" value="UniProtKB-EC"/>
</dbReference>
<feature type="active site" description="GMP-histidine intermediate" evidence="18">
    <location>
        <position position="51"/>
    </location>
</feature>
<dbReference type="GO" id="GO:0005525">
    <property type="term" value="F:GTP binding"/>
    <property type="evidence" value="ECO:0007669"/>
    <property type="project" value="UniProtKB-KW"/>
</dbReference>
<evidence type="ECO:0000313" key="20">
    <source>
        <dbReference type="EMBL" id="SHF00139.1"/>
    </source>
</evidence>
<evidence type="ECO:0000256" key="9">
    <source>
        <dbReference type="ARBA" id="ARBA00012523"/>
    </source>
</evidence>
<evidence type="ECO:0000256" key="1">
    <source>
        <dbReference type="ARBA" id="ARBA00000312"/>
    </source>
</evidence>
<organism evidence="20 21">
    <name type="scientific">Clostridium fallax</name>
    <dbReference type="NCBI Taxonomy" id="1533"/>
    <lineage>
        <taxon>Bacteria</taxon>
        <taxon>Bacillati</taxon>
        <taxon>Bacillota</taxon>
        <taxon>Clostridia</taxon>
        <taxon>Eubacteriales</taxon>
        <taxon>Clostridiaceae</taxon>
        <taxon>Clostridium</taxon>
    </lineage>
</organism>
<dbReference type="EC" id="2.7.1.156" evidence="8"/>
<comment type="similarity">
    <text evidence="7">Belongs to the CobU/CobP family.</text>
</comment>
<comment type="pathway">
    <text evidence="5">Cofactor biosynthesis; adenosylcobalamin biosynthesis; adenosylcobalamin from cob(II)yrinate a,c-diamide: step 6/7.</text>
</comment>
<dbReference type="OrthoDB" id="9799422at2"/>
<evidence type="ECO:0000256" key="4">
    <source>
        <dbReference type="ARBA" id="ARBA00003889"/>
    </source>
</evidence>
<dbReference type="InterPro" id="IPR027417">
    <property type="entry name" value="P-loop_NTPase"/>
</dbReference>
<name>A0A1M4Y375_9CLOT</name>
<evidence type="ECO:0000256" key="19">
    <source>
        <dbReference type="PIRSR" id="PIRSR006135-2"/>
    </source>
</evidence>
<keyword evidence="20" id="KW-0548">Nucleotidyltransferase</keyword>
<evidence type="ECO:0000256" key="12">
    <source>
        <dbReference type="ARBA" id="ARBA00022741"/>
    </source>
</evidence>
<protein>
    <recommendedName>
        <fullName evidence="16">Adenosylcobinamide kinase</fullName>
        <ecNumber evidence="8">2.7.1.156</ecNumber>
        <ecNumber evidence="9">2.7.7.62</ecNumber>
    </recommendedName>
    <alternativeName>
        <fullName evidence="17">Adenosylcobinamide-phosphate guanylyltransferase</fullName>
    </alternativeName>
</protein>
<evidence type="ECO:0000256" key="13">
    <source>
        <dbReference type="ARBA" id="ARBA00022777"/>
    </source>
</evidence>
<dbReference type="PIRSF" id="PIRSF006135">
    <property type="entry name" value="CobU"/>
    <property type="match status" value="1"/>
</dbReference>
<keyword evidence="21" id="KW-1185">Reference proteome</keyword>
<dbReference type="PANTHER" id="PTHR34848">
    <property type="match status" value="1"/>
</dbReference>
<comment type="catalytic activity">
    <reaction evidence="3">
        <text>adenosylcob(III)inamide + GTP = adenosylcob(III)inamide phosphate + GDP + H(+)</text>
        <dbReference type="Rhea" id="RHEA:15765"/>
        <dbReference type="ChEBI" id="CHEBI:2480"/>
        <dbReference type="ChEBI" id="CHEBI:15378"/>
        <dbReference type="ChEBI" id="CHEBI:37565"/>
        <dbReference type="ChEBI" id="CHEBI:58189"/>
        <dbReference type="ChEBI" id="CHEBI:58502"/>
        <dbReference type="EC" id="2.7.1.156"/>
    </reaction>
</comment>
<dbReference type="Gene3D" id="3.40.50.300">
    <property type="entry name" value="P-loop containing nucleotide triphosphate hydrolases"/>
    <property type="match status" value="1"/>
</dbReference>
<evidence type="ECO:0000256" key="16">
    <source>
        <dbReference type="ARBA" id="ARBA00029570"/>
    </source>
</evidence>
<feature type="binding site" evidence="19">
    <location>
        <position position="85"/>
    </location>
    <ligand>
        <name>GTP</name>
        <dbReference type="ChEBI" id="CHEBI:37565"/>
    </ligand>
</feature>
<gene>
    <name evidence="20" type="ORF">SAMN05443638_12333</name>
</gene>
<reference evidence="20 21" key="1">
    <citation type="submission" date="2016-11" db="EMBL/GenBank/DDBJ databases">
        <authorList>
            <person name="Jaros S."/>
            <person name="Januszkiewicz K."/>
            <person name="Wedrychowicz H."/>
        </authorList>
    </citation>
    <scope>NUCLEOTIDE SEQUENCE [LARGE SCALE GENOMIC DNA]</scope>
    <source>
        <strain evidence="20 21">DSM 2631</strain>
    </source>
</reference>
<dbReference type="STRING" id="1533.SAMN05443638_12333"/>
<comment type="pathway">
    <text evidence="6">Cofactor biosynthesis; adenosylcobalamin biosynthesis; adenosylcobalamin from cob(II)yrinate a,c-diamide: step 5/7.</text>
</comment>
<evidence type="ECO:0000256" key="15">
    <source>
        <dbReference type="ARBA" id="ARBA00023134"/>
    </source>
</evidence>
<comment type="catalytic activity">
    <reaction evidence="2">
        <text>adenosylcob(III)inamide phosphate + GTP + H(+) = adenosylcob(III)inamide-GDP + diphosphate</text>
        <dbReference type="Rhea" id="RHEA:22712"/>
        <dbReference type="ChEBI" id="CHEBI:15378"/>
        <dbReference type="ChEBI" id="CHEBI:33019"/>
        <dbReference type="ChEBI" id="CHEBI:37565"/>
        <dbReference type="ChEBI" id="CHEBI:58502"/>
        <dbReference type="ChEBI" id="CHEBI:60487"/>
        <dbReference type="EC" id="2.7.7.62"/>
    </reaction>
</comment>
<dbReference type="UniPathway" id="UPA00148">
    <property type="reaction ID" value="UER00236"/>
</dbReference>
<dbReference type="Pfam" id="PF02283">
    <property type="entry name" value="CobU"/>
    <property type="match status" value="1"/>
</dbReference>
<sequence length="177" mass="20342">MSYLIIGGSKSGKSLYAQNLAKKLEEKDGKLYYIATMTPFDEEDRKRIENHIKEREGYGFITIEKSTNIGDLKDTVKSNDVVLIDCITSLLCSEMFSKESKDLKEKDWAKYISKGVIEILEICSNTIVVSDYIFSEAKRFDEFTDEFRKELASINIELAKVCNKVIECNFSNITYHK</sequence>
<evidence type="ECO:0000313" key="21">
    <source>
        <dbReference type="Proteomes" id="UP000184035"/>
    </source>
</evidence>
<evidence type="ECO:0000256" key="6">
    <source>
        <dbReference type="ARBA" id="ARBA00005159"/>
    </source>
</evidence>
<dbReference type="GO" id="GO:0043752">
    <property type="term" value="F:adenosylcobinamide kinase activity"/>
    <property type="evidence" value="ECO:0007669"/>
    <property type="project" value="UniProtKB-EC"/>
</dbReference>
<dbReference type="EC" id="2.7.7.62" evidence="9"/>
<keyword evidence="14" id="KW-0067">ATP-binding</keyword>
<proteinExistence type="inferred from homology"/>
<comment type="catalytic activity">
    <reaction evidence="1">
        <text>adenosylcob(III)inamide + ATP = adenosylcob(III)inamide phosphate + ADP + H(+)</text>
        <dbReference type="Rhea" id="RHEA:15769"/>
        <dbReference type="ChEBI" id="CHEBI:2480"/>
        <dbReference type="ChEBI" id="CHEBI:15378"/>
        <dbReference type="ChEBI" id="CHEBI:30616"/>
        <dbReference type="ChEBI" id="CHEBI:58502"/>
        <dbReference type="ChEBI" id="CHEBI:456216"/>
        <dbReference type="EC" id="2.7.1.156"/>
    </reaction>
</comment>
<accession>A0A1M4Y375</accession>
<evidence type="ECO:0000256" key="8">
    <source>
        <dbReference type="ARBA" id="ARBA00012016"/>
    </source>
</evidence>
<dbReference type="RefSeq" id="WP_072897031.1">
    <property type="nucleotide sequence ID" value="NZ_FQVM01000023.1"/>
</dbReference>
<dbReference type="InterPro" id="IPR003203">
    <property type="entry name" value="CobU/CobP"/>
</dbReference>
<dbReference type="SUPFAM" id="SSF52540">
    <property type="entry name" value="P-loop containing nucleoside triphosphate hydrolases"/>
    <property type="match status" value="1"/>
</dbReference>
<dbReference type="GO" id="GO:0005524">
    <property type="term" value="F:ATP binding"/>
    <property type="evidence" value="ECO:0007669"/>
    <property type="project" value="UniProtKB-KW"/>
</dbReference>
<evidence type="ECO:0000256" key="17">
    <source>
        <dbReference type="ARBA" id="ARBA00030571"/>
    </source>
</evidence>
<evidence type="ECO:0000256" key="5">
    <source>
        <dbReference type="ARBA" id="ARBA00004692"/>
    </source>
</evidence>
<dbReference type="EMBL" id="FQVM01000023">
    <property type="protein sequence ID" value="SHF00139.1"/>
    <property type="molecule type" value="Genomic_DNA"/>
</dbReference>
<evidence type="ECO:0000256" key="2">
    <source>
        <dbReference type="ARBA" id="ARBA00000711"/>
    </source>
</evidence>
<keyword evidence="10" id="KW-0169">Cobalamin biosynthesis</keyword>
<dbReference type="GO" id="GO:0009236">
    <property type="term" value="P:cobalamin biosynthetic process"/>
    <property type="evidence" value="ECO:0007669"/>
    <property type="project" value="UniProtKB-UniPathway"/>
</dbReference>